<organism evidence="3 4">
    <name type="scientific">Haloplanus litoreus</name>
    <dbReference type="NCBI Taxonomy" id="767515"/>
    <lineage>
        <taxon>Archaea</taxon>
        <taxon>Methanobacteriati</taxon>
        <taxon>Methanobacteriota</taxon>
        <taxon>Stenosarchaea group</taxon>
        <taxon>Halobacteria</taxon>
        <taxon>Halobacteriales</taxon>
        <taxon>Haloferacaceae</taxon>
        <taxon>Haloplanus</taxon>
    </lineage>
</organism>
<dbReference type="GO" id="GO:0016757">
    <property type="term" value="F:glycosyltransferase activity"/>
    <property type="evidence" value="ECO:0007669"/>
    <property type="project" value="UniProtKB-KW"/>
</dbReference>
<dbReference type="RefSeq" id="WP_379705963.1">
    <property type="nucleotide sequence ID" value="NZ_JBHTAT010000001.1"/>
</dbReference>
<feature type="domain" description="Glycosyltransferase subfamily 4-like N-terminal" evidence="2">
    <location>
        <begin position="15"/>
        <end position="199"/>
    </location>
</feature>
<evidence type="ECO:0000313" key="4">
    <source>
        <dbReference type="Proteomes" id="UP001596434"/>
    </source>
</evidence>
<accession>A0ABD6A2D1</accession>
<dbReference type="PANTHER" id="PTHR45947:SF14">
    <property type="entry name" value="SLL1723 PROTEIN"/>
    <property type="match status" value="1"/>
</dbReference>
<reference evidence="3 4" key="1">
    <citation type="journal article" date="2019" name="Int. J. Syst. Evol. Microbiol.">
        <title>The Global Catalogue of Microorganisms (GCM) 10K type strain sequencing project: providing services to taxonomists for standard genome sequencing and annotation.</title>
        <authorList>
            <consortium name="The Broad Institute Genomics Platform"/>
            <consortium name="The Broad Institute Genome Sequencing Center for Infectious Disease"/>
            <person name="Wu L."/>
            <person name="Ma J."/>
        </authorList>
    </citation>
    <scope>NUCLEOTIDE SEQUENCE [LARGE SCALE GENOMIC DNA]</scope>
    <source>
        <strain evidence="3 4">GX21</strain>
    </source>
</reference>
<dbReference type="GeneID" id="96955103"/>
<dbReference type="AlphaFoldDB" id="A0ABD6A2D1"/>
<evidence type="ECO:0000313" key="3">
    <source>
        <dbReference type="EMBL" id="MFC7256709.1"/>
    </source>
</evidence>
<dbReference type="SUPFAM" id="SSF53756">
    <property type="entry name" value="UDP-Glycosyltransferase/glycogen phosphorylase"/>
    <property type="match status" value="1"/>
</dbReference>
<dbReference type="InterPro" id="IPR001296">
    <property type="entry name" value="Glyco_trans_1"/>
</dbReference>
<keyword evidence="3" id="KW-0328">Glycosyltransferase</keyword>
<keyword evidence="3" id="KW-0808">Transferase</keyword>
<dbReference type="Pfam" id="PF00534">
    <property type="entry name" value="Glycos_transf_1"/>
    <property type="match status" value="1"/>
</dbReference>
<comment type="caution">
    <text evidence="3">The sequence shown here is derived from an EMBL/GenBank/DDBJ whole genome shotgun (WGS) entry which is preliminary data.</text>
</comment>
<proteinExistence type="predicted"/>
<gene>
    <name evidence="3" type="ORF">ACFQKE_15595</name>
</gene>
<dbReference type="EC" id="2.4.-.-" evidence="3"/>
<evidence type="ECO:0000259" key="1">
    <source>
        <dbReference type="Pfam" id="PF00534"/>
    </source>
</evidence>
<dbReference type="Gene3D" id="3.40.50.2000">
    <property type="entry name" value="Glycogen Phosphorylase B"/>
    <property type="match status" value="2"/>
</dbReference>
<name>A0ABD6A2D1_9EURY</name>
<dbReference type="EMBL" id="JBHTAT010000001">
    <property type="protein sequence ID" value="MFC7256709.1"/>
    <property type="molecule type" value="Genomic_DNA"/>
</dbReference>
<dbReference type="InterPro" id="IPR050194">
    <property type="entry name" value="Glycosyltransferase_grp1"/>
</dbReference>
<dbReference type="Pfam" id="PF13439">
    <property type="entry name" value="Glyco_transf_4"/>
    <property type="match status" value="1"/>
</dbReference>
<dbReference type="InterPro" id="IPR028098">
    <property type="entry name" value="Glyco_trans_4-like_N"/>
</dbReference>
<keyword evidence="4" id="KW-1185">Reference proteome</keyword>
<protein>
    <submittedName>
        <fullName evidence="3">Glycosyltransferase</fullName>
        <ecNumber evidence="3">2.4.-.-</ecNumber>
    </submittedName>
</protein>
<sequence length="395" mass="45285">MNILYYLGPFPKLSESFILNEIYELEQRGHNVAVCALDRPAEGITHEEYDELDVPTHWIESPSYRDVSELLSTKTLHPRILNDAFYPASLQRHAANLFRAKRCIEFVERLDWPLDHVHTHFAKPSSFSARYVASYYNSTFTVTTHAFDIYDEPVGRYTPFLFRNCDRIVTISAYNRAHIRKQFVDDTPIDIVRAGIRPEKFRPTATPNRNRVLTVSRFVEKKGLEYGLRAVAKATQQLPDIEYHLIGSGPKRSDLEALVDELNLGDTVRFLDNVDDERLLTEYDEARCFLLPCVVAESGDRDGIPVVLMEAMAMETPPVSTTVSGIPELVEHGGNGLLVEPRRSEAIADALETMLRDDSEWDEFRNRARETIVSDFNIVTEVEKLERTFRKCQAR</sequence>
<evidence type="ECO:0000259" key="2">
    <source>
        <dbReference type="Pfam" id="PF13439"/>
    </source>
</evidence>
<dbReference type="PANTHER" id="PTHR45947">
    <property type="entry name" value="SULFOQUINOVOSYL TRANSFERASE SQD2"/>
    <property type="match status" value="1"/>
</dbReference>
<feature type="domain" description="Glycosyl transferase family 1" evidence="1">
    <location>
        <begin position="200"/>
        <end position="370"/>
    </location>
</feature>
<dbReference type="Proteomes" id="UP001596434">
    <property type="component" value="Unassembled WGS sequence"/>
</dbReference>